<dbReference type="Pfam" id="PF00850">
    <property type="entry name" value="Hist_deacetyl"/>
    <property type="match status" value="1"/>
</dbReference>
<feature type="domain" description="Histone deacetylase" evidence="3">
    <location>
        <begin position="53"/>
        <end position="337"/>
    </location>
</feature>
<feature type="signal peptide" evidence="2">
    <location>
        <begin position="1"/>
        <end position="30"/>
    </location>
</feature>
<dbReference type="Proteomes" id="UP001144323">
    <property type="component" value="Unassembled WGS sequence"/>
</dbReference>
<evidence type="ECO:0000313" key="5">
    <source>
        <dbReference type="Proteomes" id="UP001144323"/>
    </source>
</evidence>
<dbReference type="AlphaFoldDB" id="A0A9W6GWU7"/>
<dbReference type="PRINTS" id="PR01270">
    <property type="entry name" value="HDASUPER"/>
</dbReference>
<dbReference type="RefSeq" id="WP_281804344.1">
    <property type="nucleotide sequence ID" value="NZ_BSEC01000001.1"/>
</dbReference>
<proteinExistence type="inferred from homology"/>
<dbReference type="SUPFAM" id="SSF52768">
    <property type="entry name" value="Arginase/deacetylase"/>
    <property type="match status" value="1"/>
</dbReference>
<dbReference type="EMBL" id="BSEC01000001">
    <property type="protein sequence ID" value="GLI94345.1"/>
    <property type="molecule type" value="Genomic_DNA"/>
</dbReference>
<dbReference type="InterPro" id="IPR023696">
    <property type="entry name" value="Ureohydrolase_dom_sf"/>
</dbReference>
<dbReference type="PANTHER" id="PTHR10625">
    <property type="entry name" value="HISTONE DEACETYLASE HDAC1-RELATED"/>
    <property type="match status" value="1"/>
</dbReference>
<gene>
    <name evidence="4" type="ORF">LMG27198_33370</name>
</gene>
<dbReference type="InterPro" id="IPR000286">
    <property type="entry name" value="HDACs"/>
</dbReference>
<dbReference type="InterPro" id="IPR023801">
    <property type="entry name" value="His_deacetylse_dom"/>
</dbReference>
<organism evidence="4 5">
    <name type="scientific">Methylocystis echinoides</name>
    <dbReference type="NCBI Taxonomy" id="29468"/>
    <lineage>
        <taxon>Bacteria</taxon>
        <taxon>Pseudomonadati</taxon>
        <taxon>Pseudomonadota</taxon>
        <taxon>Alphaproteobacteria</taxon>
        <taxon>Hyphomicrobiales</taxon>
        <taxon>Methylocystaceae</taxon>
        <taxon>Methylocystis</taxon>
    </lineage>
</organism>
<evidence type="ECO:0000256" key="2">
    <source>
        <dbReference type="SAM" id="SignalP"/>
    </source>
</evidence>
<feature type="chain" id="PRO_5040880394" evidence="2">
    <location>
        <begin position="31"/>
        <end position="341"/>
    </location>
</feature>
<comment type="caution">
    <text evidence="4">The sequence shown here is derived from an EMBL/GenBank/DDBJ whole genome shotgun (WGS) entry which is preliminary data.</text>
</comment>
<dbReference type="GO" id="GO:0004407">
    <property type="term" value="F:histone deacetylase activity"/>
    <property type="evidence" value="ECO:0007669"/>
    <property type="project" value="TreeGrafter"/>
</dbReference>
<keyword evidence="5" id="KW-1185">Reference proteome</keyword>
<evidence type="ECO:0000256" key="1">
    <source>
        <dbReference type="ARBA" id="ARBA00005947"/>
    </source>
</evidence>
<name>A0A9W6GWU7_9HYPH</name>
<dbReference type="InterPro" id="IPR037138">
    <property type="entry name" value="His_deacetylse_dom_sf"/>
</dbReference>
<keyword evidence="2" id="KW-0732">Signal</keyword>
<evidence type="ECO:0000313" key="4">
    <source>
        <dbReference type="EMBL" id="GLI94345.1"/>
    </source>
</evidence>
<dbReference type="CDD" id="cd11599">
    <property type="entry name" value="HDAC_classII_2"/>
    <property type="match status" value="1"/>
</dbReference>
<comment type="similarity">
    <text evidence="1">Belongs to the histone deacetylase family.</text>
</comment>
<dbReference type="Gene3D" id="3.40.800.20">
    <property type="entry name" value="Histone deacetylase domain"/>
    <property type="match status" value="1"/>
</dbReference>
<sequence>MGRGHSHALSLTRRALLAAAASLAAFPARAQPASTLFISHPATLAHDPGPGWPDSPARLRALFAALDAPRFAGLARLDAPPASRAALLRVHAPEHLARLEASAPKDGQAQLGADVVMNAGTYEAALRAAGGAVAAVDAVMRKAVRNAFVASRPPGHHARADSPMGFCFLNNAAIAARHAMGAHGVARVAIVDFDVHHGNGVQEIFWNEKNVLYCSTHQAPHYPGTGAVGETGAYDNIVNAPLRKGDGGEAFRAALTSRILPRLDAFAPDLAILCAGFDAHLHDPLGGLRFIEEDFRDVTLRVMEIAARRCDGRVVSLLEGGYVPGDLAASAAAHVGALMEG</sequence>
<accession>A0A9W6GWU7</accession>
<protein>
    <submittedName>
        <fullName evidence="4">Acetoin utilization protein</fullName>
    </submittedName>
</protein>
<evidence type="ECO:0000259" key="3">
    <source>
        <dbReference type="Pfam" id="PF00850"/>
    </source>
</evidence>
<reference evidence="4" key="1">
    <citation type="journal article" date="2023" name="Int. J. Syst. Evol. Microbiol.">
        <title>Methylocystis iwaonis sp. nov., a type II methane-oxidizing bacterium from surface soil of a rice paddy field in Japan, and emended description of the genus Methylocystis (ex Whittenbury et al. 1970) Bowman et al. 1993.</title>
        <authorList>
            <person name="Kaise H."/>
            <person name="Sawadogo J.B."/>
            <person name="Alam M.S."/>
            <person name="Ueno C."/>
            <person name="Dianou D."/>
            <person name="Shinjo R."/>
            <person name="Asakawa S."/>
        </authorList>
    </citation>
    <scope>NUCLEOTIDE SEQUENCE</scope>
    <source>
        <strain evidence="4">LMG27198</strain>
    </source>
</reference>
<dbReference type="GO" id="GO:0040029">
    <property type="term" value="P:epigenetic regulation of gene expression"/>
    <property type="evidence" value="ECO:0007669"/>
    <property type="project" value="TreeGrafter"/>
</dbReference>
<dbReference type="PANTHER" id="PTHR10625:SF10">
    <property type="entry name" value="HISTONE DEACETYLASE HDAC1"/>
    <property type="match status" value="1"/>
</dbReference>